<feature type="chain" id="PRO_5047016659" description="Secreted protein" evidence="2">
    <location>
        <begin position="22"/>
        <end position="216"/>
    </location>
</feature>
<dbReference type="Proteomes" id="UP000783253">
    <property type="component" value="Unassembled WGS sequence"/>
</dbReference>
<evidence type="ECO:0000313" key="4">
    <source>
        <dbReference type="Proteomes" id="UP000783253"/>
    </source>
</evidence>
<reference evidence="3 4" key="1">
    <citation type="submission" date="2021-08" db="EMBL/GenBank/DDBJ databases">
        <title>Comparative Genomics Analysis of the Genus Qipengyuania Reveals Extensive Genetic Diversity and Metabolic Versatility, Including the Description of Fifteen Novel Species.</title>
        <authorList>
            <person name="Liu Y."/>
        </authorList>
    </citation>
    <scope>NUCLEOTIDE SEQUENCE [LARGE SCALE GENOMIC DNA]</scope>
    <source>
        <strain evidence="3 4">1NDH17</strain>
    </source>
</reference>
<sequence>MKNMILAGAAALALTAVPAAADDHMEDEVTVYQLGEDQVVIYDSWPEERRVIYDAWPYGVQEYYWTLEPAQTEGWWVLTDPQRVRIYEMTPEQRAMAWQQINAQMSGENNASTTGTTARTTAATTTSPAPRFVRSEVTQTTPAGYNAAASGEELPVCTPDQQDGCINSWEKNKTGNRPLEYWPGRPASEIEGPLPATQEEFDSMSKSDDDDGDDEE</sequence>
<organism evidence="3 4">
    <name type="scientific">Qipengyuania polymorpha</name>
    <dbReference type="NCBI Taxonomy" id="2867234"/>
    <lineage>
        <taxon>Bacteria</taxon>
        <taxon>Pseudomonadati</taxon>
        <taxon>Pseudomonadota</taxon>
        <taxon>Alphaproteobacteria</taxon>
        <taxon>Sphingomonadales</taxon>
        <taxon>Erythrobacteraceae</taxon>
        <taxon>Qipengyuania</taxon>
    </lineage>
</organism>
<gene>
    <name evidence="3" type="ORF">K3152_03190</name>
</gene>
<feature type="signal peptide" evidence="2">
    <location>
        <begin position="1"/>
        <end position="21"/>
    </location>
</feature>
<comment type="caution">
    <text evidence="3">The sequence shown here is derived from an EMBL/GenBank/DDBJ whole genome shotgun (WGS) entry which is preliminary data.</text>
</comment>
<dbReference type="EMBL" id="JAIGNK010000001">
    <property type="protein sequence ID" value="MBX7457242.1"/>
    <property type="molecule type" value="Genomic_DNA"/>
</dbReference>
<evidence type="ECO:0000256" key="1">
    <source>
        <dbReference type="SAM" id="MobiDB-lite"/>
    </source>
</evidence>
<keyword evidence="4" id="KW-1185">Reference proteome</keyword>
<feature type="region of interest" description="Disordered" evidence="1">
    <location>
        <begin position="106"/>
        <end position="127"/>
    </location>
</feature>
<evidence type="ECO:0008006" key="5">
    <source>
        <dbReference type="Google" id="ProtNLM"/>
    </source>
</evidence>
<evidence type="ECO:0000313" key="3">
    <source>
        <dbReference type="EMBL" id="MBX7457242.1"/>
    </source>
</evidence>
<feature type="compositionally biased region" description="Low complexity" evidence="1">
    <location>
        <begin position="111"/>
        <end position="127"/>
    </location>
</feature>
<keyword evidence="2" id="KW-0732">Signal</keyword>
<dbReference type="RefSeq" id="WP_221572568.1">
    <property type="nucleotide sequence ID" value="NZ_JAIGNK010000001.1"/>
</dbReference>
<feature type="region of interest" description="Disordered" evidence="1">
    <location>
        <begin position="169"/>
        <end position="216"/>
    </location>
</feature>
<protein>
    <recommendedName>
        <fullName evidence="5">Secreted protein</fullName>
    </recommendedName>
</protein>
<accession>A0ABS7IXU1</accession>
<name>A0ABS7IXU1_9SPHN</name>
<proteinExistence type="predicted"/>
<evidence type="ECO:0000256" key="2">
    <source>
        <dbReference type="SAM" id="SignalP"/>
    </source>
</evidence>